<dbReference type="OrthoDB" id="9769617at2"/>
<dbReference type="RefSeq" id="WP_106590518.1">
    <property type="nucleotide sequence ID" value="NZ_PYGI01000002.1"/>
</dbReference>
<dbReference type="GO" id="GO:0004821">
    <property type="term" value="F:histidine-tRNA ligase activity"/>
    <property type="evidence" value="ECO:0007669"/>
    <property type="project" value="TreeGrafter"/>
</dbReference>
<dbReference type="EMBL" id="PYGI01000002">
    <property type="protein sequence ID" value="PSL16312.1"/>
    <property type="molecule type" value="Genomic_DNA"/>
</dbReference>
<dbReference type="PIRSF" id="PIRSF001549">
    <property type="entry name" value="His-tRNA_synth"/>
    <property type="match status" value="1"/>
</dbReference>
<keyword evidence="11" id="KW-0808">Transferase</keyword>
<dbReference type="InterPro" id="IPR041715">
    <property type="entry name" value="HisRS-like_core"/>
</dbReference>
<keyword evidence="12" id="KW-1185">Reference proteome</keyword>
<dbReference type="NCBIfam" id="TIGR00443">
    <property type="entry name" value="hisZ_biosyn_reg"/>
    <property type="match status" value="1"/>
</dbReference>
<dbReference type="HAMAP" id="MF_00125">
    <property type="entry name" value="HisZ"/>
    <property type="match status" value="1"/>
</dbReference>
<dbReference type="GO" id="GO:0005737">
    <property type="term" value="C:cytoplasm"/>
    <property type="evidence" value="ECO:0007669"/>
    <property type="project" value="UniProtKB-SubCell"/>
</dbReference>
<evidence type="ECO:0000256" key="5">
    <source>
        <dbReference type="ARBA" id="ARBA00020397"/>
    </source>
</evidence>
<gene>
    <name evidence="8" type="primary">hisZ</name>
    <name evidence="11" type="ORF">CLV44_102237</name>
</gene>
<accession>A0A2P8F3N4</accession>
<comment type="caution">
    <text evidence="11">The sequence shown here is derived from an EMBL/GenBank/DDBJ whole genome shotgun (WGS) entry which is preliminary data.</text>
</comment>
<evidence type="ECO:0000259" key="10">
    <source>
        <dbReference type="Pfam" id="PF13393"/>
    </source>
</evidence>
<dbReference type="InterPro" id="IPR004516">
    <property type="entry name" value="HisRS/HisZ"/>
</dbReference>
<evidence type="ECO:0000256" key="8">
    <source>
        <dbReference type="HAMAP-Rule" id="MF_00125"/>
    </source>
</evidence>
<dbReference type="SUPFAM" id="SSF55681">
    <property type="entry name" value="Class II aaRS and biotin synthetases"/>
    <property type="match status" value="1"/>
</dbReference>
<feature type="binding site" evidence="9">
    <location>
        <position position="130"/>
    </location>
    <ligand>
        <name>L-histidine</name>
        <dbReference type="ChEBI" id="CHEBI:57595"/>
    </ligand>
</feature>
<dbReference type="NCBIfam" id="NF008935">
    <property type="entry name" value="PRK12292.1-1"/>
    <property type="match status" value="1"/>
</dbReference>
<keyword evidence="8" id="KW-0028">Amino-acid biosynthesis</keyword>
<evidence type="ECO:0000256" key="6">
    <source>
        <dbReference type="ARBA" id="ARBA00022490"/>
    </source>
</evidence>
<comment type="miscellaneous">
    <text evidence="8">This function is generally fulfilled by the C-terminal part of HisG, which is missing in some bacteria such as this one.</text>
</comment>
<comment type="similarity">
    <text evidence="3 8">Belongs to the class-II aminoacyl-tRNA synthetase family. HisZ subfamily.</text>
</comment>
<dbReference type="Gene3D" id="3.30.930.10">
    <property type="entry name" value="Bira Bifunctional Protein, Domain 2"/>
    <property type="match status" value="1"/>
</dbReference>
<evidence type="ECO:0000256" key="7">
    <source>
        <dbReference type="ARBA" id="ARBA00025246"/>
    </source>
</evidence>
<evidence type="ECO:0000256" key="3">
    <source>
        <dbReference type="ARBA" id="ARBA00005539"/>
    </source>
</evidence>
<dbReference type="InterPro" id="IPR004517">
    <property type="entry name" value="HisZ"/>
</dbReference>
<dbReference type="Proteomes" id="UP000242133">
    <property type="component" value="Unassembled WGS sequence"/>
</dbReference>
<dbReference type="CDD" id="cd00773">
    <property type="entry name" value="HisRS-like_core"/>
    <property type="match status" value="1"/>
</dbReference>
<evidence type="ECO:0000313" key="12">
    <source>
        <dbReference type="Proteomes" id="UP000242133"/>
    </source>
</evidence>
<sequence length="394" mass="43311">MALADRWLLPDGIMELLPPQARQVELMRRKVLDLYHRWGYELVMPPIAEHLESLLTGVGHDLDLNTFKVTDRISGHTLGVRADMTPQVARIDAHRLRTEGASRLCYCGSVLHTHPANMLASRNPLQLGAELYGHAGPDSDVEVIALMLATLTEVGVQDRISLDLGHVGVFSRLMELCGLEPQQQADYQDMLQRKALPEIDRFVAGLSTLDAQACEWLSALPRLNGGAAVLDRARALFAADTELLAAVDYLADLAARIGARCADVDTYFDLSELRGYHYHTGIVFAAYTPRFGQALAKGGRYDNIGRDFGRARPATGFSADLKTLMDLSGQLADQAEDVILAPAGEAEEGLQAAIAQLRQSGKRVVQRLEGEVDCDDRYRQQLVREGSDWVLIGL</sequence>
<dbReference type="GO" id="GO:0006427">
    <property type="term" value="P:histidyl-tRNA aminoacylation"/>
    <property type="evidence" value="ECO:0007669"/>
    <property type="project" value="TreeGrafter"/>
</dbReference>
<feature type="binding site" evidence="9">
    <location>
        <begin position="83"/>
        <end position="85"/>
    </location>
    <ligand>
        <name>L-histidine</name>
        <dbReference type="ChEBI" id="CHEBI:57595"/>
    </ligand>
</feature>
<evidence type="ECO:0000313" key="11">
    <source>
        <dbReference type="EMBL" id="PSL16312.1"/>
    </source>
</evidence>
<comment type="function">
    <text evidence="7 8">Required for the first step of histidine biosynthesis. May allow the feedback regulation of ATP phosphoribosyltransferase activity by histidine.</text>
</comment>
<dbReference type="PANTHER" id="PTHR43707">
    <property type="entry name" value="HISTIDYL-TRNA SYNTHETASE"/>
    <property type="match status" value="1"/>
</dbReference>
<proteinExistence type="inferred from homology"/>
<comment type="subcellular location">
    <subcellularLocation>
        <location evidence="1 8">Cytoplasm</location>
    </subcellularLocation>
</comment>
<dbReference type="AlphaFoldDB" id="A0A2P8F3N4"/>
<feature type="domain" description="Class II Histidinyl-tRNA synthetase (HisRS)-like catalytic core" evidence="10">
    <location>
        <begin position="12"/>
        <end position="324"/>
    </location>
</feature>
<protein>
    <recommendedName>
        <fullName evidence="5 8">ATP phosphoribosyltransferase regulatory subunit</fullName>
    </recommendedName>
</protein>
<dbReference type="PANTHER" id="PTHR43707:SF1">
    <property type="entry name" value="HISTIDINE--TRNA LIGASE, MITOCHONDRIAL-RELATED"/>
    <property type="match status" value="1"/>
</dbReference>
<comment type="pathway">
    <text evidence="2 8">Amino-acid biosynthesis; L-histidine biosynthesis; L-histidine from 5-phospho-alpha-D-ribose 1-diphosphate: step 1/9.</text>
</comment>
<name>A0A2P8F3N4_9GAMM</name>
<evidence type="ECO:0000256" key="2">
    <source>
        <dbReference type="ARBA" id="ARBA00004667"/>
    </source>
</evidence>
<dbReference type="UniPathway" id="UPA00031">
    <property type="reaction ID" value="UER00006"/>
</dbReference>
<evidence type="ECO:0000256" key="9">
    <source>
        <dbReference type="PIRSR" id="PIRSR001549-1"/>
    </source>
</evidence>
<reference evidence="11 12" key="1">
    <citation type="submission" date="2018-03" db="EMBL/GenBank/DDBJ databases">
        <title>Genomic Encyclopedia of Archaeal and Bacterial Type Strains, Phase II (KMG-II): from individual species to whole genera.</title>
        <authorList>
            <person name="Goeker M."/>
        </authorList>
    </citation>
    <scope>NUCLEOTIDE SEQUENCE [LARGE SCALE GENOMIC DNA]</scope>
    <source>
        <strain evidence="11 12">DSM 17586</strain>
    </source>
</reference>
<dbReference type="GO" id="GO:0000105">
    <property type="term" value="P:L-histidine biosynthetic process"/>
    <property type="evidence" value="ECO:0007669"/>
    <property type="project" value="UniProtKB-UniRule"/>
</dbReference>
<keyword evidence="11" id="KW-0328">Glycosyltransferase</keyword>
<organism evidence="11 12">
    <name type="scientific">Marinobacterium halophilum</name>
    <dbReference type="NCBI Taxonomy" id="267374"/>
    <lineage>
        <taxon>Bacteria</taxon>
        <taxon>Pseudomonadati</taxon>
        <taxon>Pseudomonadota</taxon>
        <taxon>Gammaproteobacteria</taxon>
        <taxon>Oceanospirillales</taxon>
        <taxon>Oceanospirillaceae</taxon>
        <taxon>Marinobacterium</taxon>
    </lineage>
</organism>
<dbReference type="NCBIfam" id="NF009086">
    <property type="entry name" value="PRK12421.1"/>
    <property type="match status" value="1"/>
</dbReference>
<evidence type="ECO:0000256" key="1">
    <source>
        <dbReference type="ARBA" id="ARBA00004496"/>
    </source>
</evidence>
<feature type="binding site" evidence="9">
    <location>
        <position position="126"/>
    </location>
    <ligand>
        <name>L-histidine</name>
        <dbReference type="ChEBI" id="CHEBI:57595"/>
    </ligand>
</feature>
<dbReference type="InterPro" id="IPR045864">
    <property type="entry name" value="aa-tRNA-synth_II/BPL/LPL"/>
</dbReference>
<evidence type="ECO:0000256" key="4">
    <source>
        <dbReference type="ARBA" id="ARBA00011496"/>
    </source>
</evidence>
<keyword evidence="8" id="KW-0368">Histidine biosynthesis</keyword>
<dbReference type="Pfam" id="PF13393">
    <property type="entry name" value="tRNA-synt_His"/>
    <property type="match status" value="1"/>
</dbReference>
<comment type="subunit">
    <text evidence="4 8">Heteromultimer composed of HisG and HisZ subunits.</text>
</comment>
<keyword evidence="6 8" id="KW-0963">Cytoplasm</keyword>
<dbReference type="GO" id="GO:0016757">
    <property type="term" value="F:glycosyltransferase activity"/>
    <property type="evidence" value="ECO:0007669"/>
    <property type="project" value="UniProtKB-KW"/>
</dbReference>
<feature type="binding site" evidence="9">
    <location>
        <position position="274"/>
    </location>
    <ligand>
        <name>L-histidine</name>
        <dbReference type="ChEBI" id="CHEBI:57595"/>
    </ligand>
</feature>